<dbReference type="InterPro" id="IPR002550">
    <property type="entry name" value="CNNM"/>
</dbReference>
<dbReference type="PANTHER" id="PTHR43099">
    <property type="entry name" value="UPF0053 PROTEIN YRKA"/>
    <property type="match status" value="1"/>
</dbReference>
<dbReference type="PATRIC" id="fig|857265.3.peg.2731"/>
<dbReference type="PANTHER" id="PTHR43099:SF5">
    <property type="entry name" value="HLYC_CORC FAMILY TRANSPORTER"/>
    <property type="match status" value="1"/>
</dbReference>
<dbReference type="OrthoDB" id="9798188at2"/>
<dbReference type="STRING" id="857265.WG78_13265"/>
<keyword evidence="4" id="KW-0677">Repeat</keyword>
<dbReference type="InterPro" id="IPR036318">
    <property type="entry name" value="FAD-bd_PCMH-like_sf"/>
</dbReference>
<dbReference type="SUPFAM" id="SSF56176">
    <property type="entry name" value="FAD-binding/transporter-associated domain-like"/>
    <property type="match status" value="1"/>
</dbReference>
<evidence type="ECO:0000313" key="14">
    <source>
        <dbReference type="Proteomes" id="UP000037939"/>
    </source>
</evidence>
<reference evidence="13 14" key="1">
    <citation type="submission" date="2015-07" db="EMBL/GenBank/DDBJ databases">
        <title>Draft genome sequence of the Amantichitinum ursilacus IGB-41, a new chitin-degrading bacterium.</title>
        <authorList>
            <person name="Kirstahler P."/>
            <person name="Guenther M."/>
            <person name="Grumaz C."/>
            <person name="Rupp S."/>
            <person name="Zibek S."/>
            <person name="Sohn K."/>
        </authorList>
    </citation>
    <scope>NUCLEOTIDE SEQUENCE [LARGE SCALE GENOMIC DNA]</scope>
    <source>
        <strain evidence="13 14">IGB-41</strain>
    </source>
</reference>
<sequence>MSSSLLLVLLAFALVFLNGFFVAAEFGLVKLRATQVKAMARIYGWRGRILEKTHSNLDAYLSACQLGITLASLGLGWVGEPAFAQLIEPLMHALGVTSIEIIHGVSFAVAFFTISFLHIVVGELAPKSLAIRRSAQIGLWTAPPLYAFYWTMYPAIWALNTSATLVLKVVGLGPEHGHDSEYSADELKLILRSSKPDASRSRKEWRVLAQSLDFPTLDVADLMHPFTEAVCLDAREPLEANLDRMAQHRYSRYPYLNQVGKVEGIVHVKDIFLANRYGRLGNTLDPLVRPAEVVPPTLMARDLLDRLRRGAPHFAIVAYGDGEPLGFITMDNLLSAMVGEIRDEFRQNQDDWTMLDDGSMIGKGNLPVITLERALGVDIESGDADTVGGLVQLQTGRVPDEGERIEFDAFSLVIKKMRGPRILLVRVYPKTDELAGG</sequence>
<comment type="caution">
    <text evidence="13">The sequence shown here is derived from an EMBL/GenBank/DDBJ whole genome shotgun (WGS) entry which is preliminary data.</text>
</comment>
<proteinExistence type="predicted"/>
<evidence type="ECO:0000259" key="11">
    <source>
        <dbReference type="PROSITE" id="PS51371"/>
    </source>
</evidence>
<evidence type="ECO:0000313" key="13">
    <source>
        <dbReference type="EMBL" id="KPC52031.1"/>
    </source>
</evidence>
<keyword evidence="2" id="KW-1003">Cell membrane</keyword>
<evidence type="ECO:0000256" key="3">
    <source>
        <dbReference type="ARBA" id="ARBA00022692"/>
    </source>
</evidence>
<dbReference type="Pfam" id="PF03471">
    <property type="entry name" value="CorC_HlyC"/>
    <property type="match status" value="1"/>
</dbReference>
<evidence type="ECO:0000259" key="12">
    <source>
        <dbReference type="PROSITE" id="PS51846"/>
    </source>
</evidence>
<evidence type="ECO:0000256" key="4">
    <source>
        <dbReference type="ARBA" id="ARBA00022737"/>
    </source>
</evidence>
<dbReference type="InterPro" id="IPR051676">
    <property type="entry name" value="UPF0053_domain"/>
</dbReference>
<dbReference type="PROSITE" id="PS51371">
    <property type="entry name" value="CBS"/>
    <property type="match status" value="2"/>
</dbReference>
<feature type="transmembrane region" description="Helical" evidence="10">
    <location>
        <begin position="101"/>
        <end position="125"/>
    </location>
</feature>
<dbReference type="InterPro" id="IPR016169">
    <property type="entry name" value="FAD-bd_PCMH_sub2"/>
</dbReference>
<evidence type="ECO:0000256" key="5">
    <source>
        <dbReference type="ARBA" id="ARBA00022989"/>
    </source>
</evidence>
<evidence type="ECO:0000256" key="1">
    <source>
        <dbReference type="ARBA" id="ARBA00004651"/>
    </source>
</evidence>
<organism evidence="13 14">
    <name type="scientific">Amantichitinum ursilacus</name>
    <dbReference type="NCBI Taxonomy" id="857265"/>
    <lineage>
        <taxon>Bacteria</taxon>
        <taxon>Pseudomonadati</taxon>
        <taxon>Pseudomonadota</taxon>
        <taxon>Betaproteobacteria</taxon>
        <taxon>Neisseriales</taxon>
        <taxon>Chitinibacteraceae</taxon>
        <taxon>Amantichitinum</taxon>
    </lineage>
</organism>
<keyword evidence="5 9" id="KW-1133">Transmembrane helix</keyword>
<feature type="domain" description="CBS" evidence="11">
    <location>
        <begin position="223"/>
        <end position="284"/>
    </location>
</feature>
<keyword evidence="6 8" id="KW-0129">CBS domain</keyword>
<feature type="transmembrane region" description="Helical" evidence="10">
    <location>
        <begin position="137"/>
        <end position="159"/>
    </location>
</feature>
<dbReference type="InterPro" id="IPR044751">
    <property type="entry name" value="Ion_transp-like_CBS"/>
</dbReference>
<accession>A0A0N0GMS0</accession>
<protein>
    <submittedName>
        <fullName evidence="13">Hemolysin C</fullName>
    </submittedName>
</protein>
<evidence type="ECO:0000256" key="2">
    <source>
        <dbReference type="ARBA" id="ARBA00022475"/>
    </source>
</evidence>
<dbReference type="Pfam" id="PF00571">
    <property type="entry name" value="CBS"/>
    <property type="match status" value="2"/>
</dbReference>
<dbReference type="CDD" id="cd04590">
    <property type="entry name" value="CBS_pair_CorC_HlyC_assoc"/>
    <property type="match status" value="1"/>
</dbReference>
<comment type="subcellular location">
    <subcellularLocation>
        <location evidence="1">Cell membrane</location>
        <topology evidence="1">Multi-pass membrane protein</topology>
    </subcellularLocation>
</comment>
<feature type="domain" description="CBS" evidence="11">
    <location>
        <begin position="287"/>
        <end position="344"/>
    </location>
</feature>
<dbReference type="RefSeq" id="WP_053938304.1">
    <property type="nucleotide sequence ID" value="NZ_LAQT01000010.1"/>
</dbReference>
<name>A0A0N0GMS0_9NEIS</name>
<evidence type="ECO:0000256" key="9">
    <source>
        <dbReference type="PROSITE-ProRule" id="PRU01193"/>
    </source>
</evidence>
<dbReference type="InterPro" id="IPR000644">
    <property type="entry name" value="CBS_dom"/>
</dbReference>
<gene>
    <name evidence="13" type="primary">tlyC_1</name>
    <name evidence="13" type="ORF">WG78_13265</name>
</gene>
<dbReference type="SMART" id="SM01091">
    <property type="entry name" value="CorC_HlyC"/>
    <property type="match status" value="1"/>
</dbReference>
<dbReference type="GO" id="GO:0005886">
    <property type="term" value="C:plasma membrane"/>
    <property type="evidence" value="ECO:0007669"/>
    <property type="project" value="UniProtKB-SubCell"/>
</dbReference>
<dbReference type="Gene3D" id="3.10.580.10">
    <property type="entry name" value="CBS-domain"/>
    <property type="match status" value="1"/>
</dbReference>
<keyword evidence="14" id="KW-1185">Reference proteome</keyword>
<dbReference type="Proteomes" id="UP000037939">
    <property type="component" value="Unassembled WGS sequence"/>
</dbReference>
<dbReference type="InterPro" id="IPR005170">
    <property type="entry name" value="Transptr-assoc_dom"/>
</dbReference>
<keyword evidence="3 9" id="KW-0812">Transmembrane</keyword>
<feature type="domain" description="CNNM transmembrane" evidence="12">
    <location>
        <begin position="1"/>
        <end position="205"/>
    </location>
</feature>
<evidence type="ECO:0000256" key="8">
    <source>
        <dbReference type="PROSITE-ProRule" id="PRU00703"/>
    </source>
</evidence>
<dbReference type="Pfam" id="PF01595">
    <property type="entry name" value="CNNM"/>
    <property type="match status" value="1"/>
</dbReference>
<dbReference type="EMBL" id="LAQT01000010">
    <property type="protein sequence ID" value="KPC52031.1"/>
    <property type="molecule type" value="Genomic_DNA"/>
</dbReference>
<dbReference type="PROSITE" id="PS51846">
    <property type="entry name" value="CNNM"/>
    <property type="match status" value="1"/>
</dbReference>
<dbReference type="AlphaFoldDB" id="A0A0N0GMS0"/>
<dbReference type="GO" id="GO:0050660">
    <property type="term" value="F:flavin adenine dinucleotide binding"/>
    <property type="evidence" value="ECO:0007669"/>
    <property type="project" value="InterPro"/>
</dbReference>
<keyword evidence="7 9" id="KW-0472">Membrane</keyword>
<evidence type="ECO:0000256" key="6">
    <source>
        <dbReference type="ARBA" id="ARBA00023122"/>
    </source>
</evidence>
<dbReference type="Gene3D" id="3.30.465.10">
    <property type="match status" value="1"/>
</dbReference>
<evidence type="ECO:0000256" key="10">
    <source>
        <dbReference type="SAM" id="Phobius"/>
    </source>
</evidence>
<dbReference type="SUPFAM" id="SSF54631">
    <property type="entry name" value="CBS-domain pair"/>
    <property type="match status" value="1"/>
</dbReference>
<evidence type="ECO:0000256" key="7">
    <source>
        <dbReference type="ARBA" id="ARBA00023136"/>
    </source>
</evidence>
<dbReference type="InterPro" id="IPR046342">
    <property type="entry name" value="CBS_dom_sf"/>
</dbReference>